<feature type="compositionally biased region" description="Low complexity" evidence="3">
    <location>
        <begin position="7"/>
        <end position="32"/>
    </location>
</feature>
<dbReference type="GO" id="GO:0098542">
    <property type="term" value="P:defense response to other organism"/>
    <property type="evidence" value="ECO:0007669"/>
    <property type="project" value="InterPro"/>
</dbReference>
<keyword evidence="4" id="KW-1133">Transmembrane helix</keyword>
<dbReference type="GO" id="GO:0005886">
    <property type="term" value="C:plasma membrane"/>
    <property type="evidence" value="ECO:0007669"/>
    <property type="project" value="TreeGrafter"/>
</dbReference>
<dbReference type="Gramene" id="RZC49774">
    <property type="protein sequence ID" value="RZC49774"/>
    <property type="gene ID" value="C5167_018196"/>
</dbReference>
<dbReference type="PANTHER" id="PTHR31234">
    <property type="entry name" value="LATE EMBRYOGENESIS ABUNDANT (LEA) HYDROXYPROLINE-RICH GLYCOPROTEIN FAMILY"/>
    <property type="match status" value="1"/>
</dbReference>
<evidence type="ECO:0000313" key="6">
    <source>
        <dbReference type="Proteomes" id="UP000316621"/>
    </source>
</evidence>
<comment type="subcellular location">
    <subcellularLocation>
        <location evidence="1">Membrane</location>
    </subcellularLocation>
</comment>
<feature type="region of interest" description="Disordered" evidence="3">
    <location>
        <begin position="1"/>
        <end position="32"/>
    </location>
</feature>
<reference evidence="5 6" key="1">
    <citation type="journal article" date="2018" name="Science">
        <title>The opium poppy genome and morphinan production.</title>
        <authorList>
            <person name="Guo L."/>
            <person name="Winzer T."/>
            <person name="Yang X."/>
            <person name="Li Y."/>
            <person name="Ning Z."/>
            <person name="He Z."/>
            <person name="Teodor R."/>
            <person name="Lu Y."/>
            <person name="Bowser T.A."/>
            <person name="Graham I.A."/>
            <person name="Ye K."/>
        </authorList>
    </citation>
    <scope>NUCLEOTIDE SEQUENCE [LARGE SCALE GENOMIC DNA]</scope>
    <source>
        <strain evidence="6">cv. HN1</strain>
        <tissue evidence="5">Leaves</tissue>
    </source>
</reference>
<organism evidence="5 6">
    <name type="scientific">Papaver somniferum</name>
    <name type="common">Opium poppy</name>
    <dbReference type="NCBI Taxonomy" id="3469"/>
    <lineage>
        <taxon>Eukaryota</taxon>
        <taxon>Viridiplantae</taxon>
        <taxon>Streptophyta</taxon>
        <taxon>Embryophyta</taxon>
        <taxon>Tracheophyta</taxon>
        <taxon>Spermatophyta</taxon>
        <taxon>Magnoliopsida</taxon>
        <taxon>Ranunculales</taxon>
        <taxon>Papaveraceae</taxon>
        <taxon>Papaveroideae</taxon>
        <taxon>Papaver</taxon>
    </lineage>
</organism>
<accession>A0A4Y7ILL1</accession>
<sequence>MAERIYPAAKPATNPTPTQPLNGNANGNGNHANVMNGNGGVNQIFPPPKSQLYGANRPAYRPLPRHQRRRRNYCCACFLWSTFILIGILLLAAIAGGVIYSIYQPKKPSFSLTVFKITQFNITNSKSDDSAHLNSKLNLTILATSDNKDMIYYFNPVNVSVTPQNHPDVEIGSGSVPDFILGTHNRTLLRFGMSDSDILLQDPATANSLKSDLKKKNGFPIKVRLNTKVKVKMGVFKTRKVGLQITCEHIKILSETKTITQVSKVKGGKNTTSSVTTWNLDGKSSVNCKFNLRIKIWKWTF</sequence>
<protein>
    <recommendedName>
        <fullName evidence="7">Late embryogenesis abundant protein LEA-2 subgroup domain-containing protein</fullName>
    </recommendedName>
</protein>
<keyword evidence="6" id="KW-1185">Reference proteome</keyword>
<keyword evidence="4" id="KW-0812">Transmembrane</keyword>
<keyword evidence="2 4" id="KW-0472">Membrane</keyword>
<evidence type="ECO:0000313" key="5">
    <source>
        <dbReference type="EMBL" id="RZC49774.1"/>
    </source>
</evidence>
<name>A0A4Y7ILL1_PAPSO</name>
<proteinExistence type="predicted"/>
<dbReference type="PANTHER" id="PTHR31234:SF2">
    <property type="entry name" value="OS05G0199100 PROTEIN"/>
    <property type="match status" value="1"/>
</dbReference>
<feature type="transmembrane region" description="Helical" evidence="4">
    <location>
        <begin position="73"/>
        <end position="103"/>
    </location>
</feature>
<dbReference type="OrthoDB" id="777167at2759"/>
<dbReference type="OMA" id="CEHIKIL"/>
<evidence type="ECO:0000256" key="2">
    <source>
        <dbReference type="ARBA" id="ARBA00023136"/>
    </source>
</evidence>
<dbReference type="InterPro" id="IPR044839">
    <property type="entry name" value="NDR1-like"/>
</dbReference>
<dbReference type="AlphaFoldDB" id="A0A4Y7ILL1"/>
<evidence type="ECO:0000256" key="1">
    <source>
        <dbReference type="ARBA" id="ARBA00004370"/>
    </source>
</evidence>
<gene>
    <name evidence="5" type="ORF">C5167_018196</name>
</gene>
<dbReference type="EMBL" id="CM010716">
    <property type="protein sequence ID" value="RZC49774.1"/>
    <property type="molecule type" value="Genomic_DNA"/>
</dbReference>
<evidence type="ECO:0000256" key="4">
    <source>
        <dbReference type="SAM" id="Phobius"/>
    </source>
</evidence>
<evidence type="ECO:0008006" key="7">
    <source>
        <dbReference type="Google" id="ProtNLM"/>
    </source>
</evidence>
<dbReference type="Proteomes" id="UP000316621">
    <property type="component" value="Chromosome 2"/>
</dbReference>
<evidence type="ECO:0000256" key="3">
    <source>
        <dbReference type="SAM" id="MobiDB-lite"/>
    </source>
</evidence>